<dbReference type="AlphaFoldDB" id="A0A3G8ZPK1"/>
<dbReference type="CDD" id="cd01949">
    <property type="entry name" value="GGDEF"/>
    <property type="match status" value="1"/>
</dbReference>
<dbReference type="GO" id="GO:1902201">
    <property type="term" value="P:negative regulation of bacterial-type flagellum-dependent cell motility"/>
    <property type="evidence" value="ECO:0007669"/>
    <property type="project" value="TreeGrafter"/>
</dbReference>
<dbReference type="InterPro" id="IPR050469">
    <property type="entry name" value="Diguanylate_Cyclase"/>
</dbReference>
<protein>
    <submittedName>
        <fullName evidence="3">GGDEF domain-containing protein</fullName>
    </submittedName>
</protein>
<dbReference type="Gene3D" id="3.30.70.270">
    <property type="match status" value="1"/>
</dbReference>
<organism evidence="3 4">
    <name type="scientific">Nakamurella antarctica</name>
    <dbReference type="NCBI Taxonomy" id="1902245"/>
    <lineage>
        <taxon>Bacteria</taxon>
        <taxon>Bacillati</taxon>
        <taxon>Actinomycetota</taxon>
        <taxon>Actinomycetes</taxon>
        <taxon>Nakamurellales</taxon>
        <taxon>Nakamurellaceae</taxon>
        <taxon>Nakamurella</taxon>
    </lineage>
</organism>
<evidence type="ECO:0000256" key="1">
    <source>
        <dbReference type="SAM" id="Phobius"/>
    </source>
</evidence>
<dbReference type="GO" id="GO:0052621">
    <property type="term" value="F:diguanylate cyclase activity"/>
    <property type="evidence" value="ECO:0007669"/>
    <property type="project" value="TreeGrafter"/>
</dbReference>
<evidence type="ECO:0000313" key="3">
    <source>
        <dbReference type="EMBL" id="AZI59190.1"/>
    </source>
</evidence>
<dbReference type="PROSITE" id="PS50887">
    <property type="entry name" value="GGDEF"/>
    <property type="match status" value="1"/>
</dbReference>
<dbReference type="Pfam" id="PF00990">
    <property type="entry name" value="GGDEF"/>
    <property type="match status" value="1"/>
</dbReference>
<gene>
    <name evidence="3" type="ORF">EH165_14620</name>
</gene>
<dbReference type="InterPro" id="IPR029787">
    <property type="entry name" value="Nucleotide_cyclase"/>
</dbReference>
<dbReference type="RefSeq" id="WP_124800094.1">
    <property type="nucleotide sequence ID" value="NZ_CP034170.1"/>
</dbReference>
<feature type="transmembrane region" description="Helical" evidence="1">
    <location>
        <begin position="148"/>
        <end position="167"/>
    </location>
</feature>
<feature type="transmembrane region" description="Helical" evidence="1">
    <location>
        <begin position="78"/>
        <end position="97"/>
    </location>
</feature>
<keyword evidence="1" id="KW-0812">Transmembrane</keyword>
<reference evidence="3 4" key="2">
    <citation type="submission" date="2018-12" db="EMBL/GenBank/DDBJ databases">
        <title>Nakamurella antarcticus sp. nov., isolated from Antarctica South Shetland Islands soil.</title>
        <authorList>
            <person name="Peng F."/>
        </authorList>
    </citation>
    <scope>NUCLEOTIDE SEQUENCE [LARGE SCALE GENOMIC DNA]</scope>
    <source>
        <strain evidence="3 4">S14-144</strain>
    </source>
</reference>
<dbReference type="GO" id="GO:0005886">
    <property type="term" value="C:plasma membrane"/>
    <property type="evidence" value="ECO:0007669"/>
    <property type="project" value="TreeGrafter"/>
</dbReference>
<proteinExistence type="predicted"/>
<feature type="transmembrane region" description="Helical" evidence="1">
    <location>
        <begin position="51"/>
        <end position="71"/>
    </location>
</feature>
<keyword evidence="1" id="KW-1133">Transmembrane helix</keyword>
<feature type="transmembrane region" description="Helical" evidence="1">
    <location>
        <begin position="25"/>
        <end position="45"/>
    </location>
</feature>
<dbReference type="PANTHER" id="PTHR45138">
    <property type="entry name" value="REGULATORY COMPONENTS OF SENSORY TRANSDUCTION SYSTEM"/>
    <property type="match status" value="1"/>
</dbReference>
<dbReference type="GO" id="GO:0043709">
    <property type="term" value="P:cell adhesion involved in single-species biofilm formation"/>
    <property type="evidence" value="ECO:0007669"/>
    <property type="project" value="TreeGrafter"/>
</dbReference>
<dbReference type="SUPFAM" id="SSF55073">
    <property type="entry name" value="Nucleotide cyclase"/>
    <property type="match status" value="1"/>
</dbReference>
<feature type="domain" description="GGDEF" evidence="2">
    <location>
        <begin position="255"/>
        <end position="389"/>
    </location>
</feature>
<keyword evidence="4" id="KW-1185">Reference proteome</keyword>
<feature type="transmembrane region" description="Helical" evidence="1">
    <location>
        <begin position="126"/>
        <end position="142"/>
    </location>
</feature>
<name>A0A3G8ZPK1_9ACTN</name>
<dbReference type="NCBIfam" id="TIGR00254">
    <property type="entry name" value="GGDEF"/>
    <property type="match status" value="1"/>
</dbReference>
<dbReference type="EMBL" id="CP034170">
    <property type="protein sequence ID" value="AZI59190.1"/>
    <property type="molecule type" value="Genomic_DNA"/>
</dbReference>
<dbReference type="InterPro" id="IPR000160">
    <property type="entry name" value="GGDEF_dom"/>
</dbReference>
<accession>A0A3G8ZPK1</accession>
<evidence type="ECO:0000259" key="2">
    <source>
        <dbReference type="PROSITE" id="PS50887"/>
    </source>
</evidence>
<evidence type="ECO:0000313" key="4">
    <source>
        <dbReference type="Proteomes" id="UP000268084"/>
    </source>
</evidence>
<dbReference type="OrthoDB" id="23692at2"/>
<dbReference type="SMART" id="SM00267">
    <property type="entry name" value="GGDEF"/>
    <property type="match status" value="1"/>
</dbReference>
<dbReference type="Proteomes" id="UP000268084">
    <property type="component" value="Chromosome"/>
</dbReference>
<dbReference type="KEGG" id="nak:EH165_14620"/>
<sequence>MQQPAVRVRSDREALVQRRLQSRKVIHIVMYAALAVGAVVSLLALPGADRLVALSWCAGPALLMAVTHPFLRAGRARVVSVVINSGLLIIFAGSALIAGTLPPAPYLPLYVMLLIGAFSESIRGQVLIYVGTVICVLMWMSAGLGGGLGASLSAIAYLTLVCALTIVGSRMLEMANAGPTDETTERAMLEVAIRENNEILEDAIVSRTSELEQVLEEKERLLRNLVRLTMADELTGLKNRRGFRDFLQSERQQGGPSLLAMMDLDGLKRINDNFGHLQGDAVLRGVARVLNLIGDPRVVPARISGDEFALVFIGVEMERAQEICWSVVEATMQIDVPQIQKSPITVTPGISVGLAHLDRRDIDRSFAHADDAMYDAKRAGGRRVVLHPELRQADRPAS</sequence>
<dbReference type="InterPro" id="IPR043128">
    <property type="entry name" value="Rev_trsase/Diguanyl_cyclase"/>
</dbReference>
<reference evidence="3 4" key="1">
    <citation type="submission" date="2018-11" db="EMBL/GenBank/DDBJ databases">
        <authorList>
            <person name="Da X."/>
        </authorList>
    </citation>
    <scope>NUCLEOTIDE SEQUENCE [LARGE SCALE GENOMIC DNA]</scope>
    <source>
        <strain evidence="3 4">S14-144</strain>
    </source>
</reference>
<dbReference type="PANTHER" id="PTHR45138:SF9">
    <property type="entry name" value="DIGUANYLATE CYCLASE DGCM-RELATED"/>
    <property type="match status" value="1"/>
</dbReference>
<keyword evidence="1" id="KW-0472">Membrane</keyword>